<keyword evidence="2" id="KW-0813">Transport</keyword>
<evidence type="ECO:0000256" key="6">
    <source>
        <dbReference type="ARBA" id="ARBA00022729"/>
    </source>
</evidence>
<protein>
    <submittedName>
        <fullName evidence="12">TonB-dependent receptor</fullName>
    </submittedName>
</protein>
<dbReference type="GO" id="GO:0009279">
    <property type="term" value="C:cell outer membrane"/>
    <property type="evidence" value="ECO:0007669"/>
    <property type="project" value="UniProtKB-SubCell"/>
</dbReference>
<evidence type="ECO:0000256" key="1">
    <source>
        <dbReference type="ARBA" id="ARBA00004571"/>
    </source>
</evidence>
<sequence>MRQKPNRSSRTLLALAVLTAALPYSFAQEDEEDVFTLSPFTVDASDDVGYAATSTLAGSRLNSNLEDIANSVSVFTPEFMEDIGAVDEADLMAYSSSAVVEATEQTGAVLGGSFVGTGFQFRLRGMVASRTRDYFESFIPGDTYNSGRFDEARGANSILFGIGGAGGILNTTTKKAIPGRDFGSVGITAGIDNYDSLRSTLDYNWGINEKFAVRLNGLWQDSDKWRDYEFKNDERINLAATYKLAEKTTLRASYENVNLVNTHNRDFVAKDRISAWTENGSTLVTNPNQGPQAAIGIKRYNNGTKKAPLRERIIYVDDDQGWRNTQGLYFTDSFTNNDALLDFELAPLDAYYSGPGNFMDSEFDNLTVALEAEPIDNLFVELAYNKQDRDSIGYDLGQEAYAVRGEPSPFWFGNSLENRETNEYQGDLFVEGNWNQSIQLWDTTNYRATAAYELNTKSDWTGRHVIAALWSQSERNRYRVGSKLGVDDPIAGNPEAGRNRVFARNYIQNPGNASEYFVPSWENMSTIQVDRDGDGTLETIGTQWATNSLSDDTRKNTGQQLSSQSFLFRDRVIFTMGYREEEVDESVRTALDPETGATLRDPETGLKIFSEDYTELSRTVDNFSYGVVGEVTDWLRVLYNNSENFDIPGNSLGLIPDNSLRPVLEGISEEYGVMLKLLDNRVSIRAAYYENTSANDARGFSVEPNVIARNDRILDEAIAQDLIGSSEADLLRYVGSTWDLADKETSGWELSMTANPTENWRFTMNVTSSETVETNMLQRTRALKDDMLATWTGFGLDLPIPGVDGRTIASEIENFNDWFRDMTAVEGLKSYGHRDFQARLFTRYDFNDGPLKGFYIGGGYRYSDAPFVGILQTADISDELRQDIVETGATIDGREIYGFDTSEVDLLFGYKTKVNWLGDKKKEKLSIQLNLKDLLQENDYSIVRIQDAGNMTRARVVAPTKVSLSAKLSF</sequence>
<keyword evidence="4" id="KW-0410">Iron transport</keyword>
<keyword evidence="8" id="KW-0406">Ion transport</keyword>
<keyword evidence="5" id="KW-0812">Transmembrane</keyword>
<dbReference type="RefSeq" id="WP_200357972.1">
    <property type="nucleotide sequence ID" value="NZ_JAENIL010000057.1"/>
</dbReference>
<dbReference type="Gene3D" id="2.40.170.20">
    <property type="entry name" value="TonB-dependent receptor, beta-barrel domain"/>
    <property type="match status" value="2"/>
</dbReference>
<evidence type="ECO:0000256" key="10">
    <source>
        <dbReference type="ARBA" id="ARBA00023237"/>
    </source>
</evidence>
<evidence type="ECO:0000256" key="11">
    <source>
        <dbReference type="SAM" id="SignalP"/>
    </source>
</evidence>
<comment type="caution">
    <text evidence="12">The sequence shown here is derived from an EMBL/GenBank/DDBJ whole genome shotgun (WGS) entry which is preliminary data.</text>
</comment>
<reference evidence="12" key="1">
    <citation type="submission" date="2021-01" db="EMBL/GenBank/DDBJ databases">
        <title>Modified the classification status of verrucomicrobia.</title>
        <authorList>
            <person name="Feng X."/>
        </authorList>
    </citation>
    <scope>NUCLEOTIDE SEQUENCE</scope>
    <source>
        <strain evidence="12">KCTC 13126</strain>
    </source>
</reference>
<dbReference type="EMBL" id="JAENIL010000057">
    <property type="protein sequence ID" value="MBK1879759.1"/>
    <property type="molecule type" value="Genomic_DNA"/>
</dbReference>
<feature type="chain" id="PRO_5037251577" evidence="11">
    <location>
        <begin position="28"/>
        <end position="970"/>
    </location>
</feature>
<dbReference type="PANTHER" id="PTHR32552:SF68">
    <property type="entry name" value="FERRICHROME OUTER MEMBRANE TRANSPORTER_PHAGE RECEPTOR"/>
    <property type="match status" value="1"/>
</dbReference>
<dbReference type="Gene3D" id="2.170.130.10">
    <property type="entry name" value="TonB-dependent receptor, plug domain"/>
    <property type="match status" value="1"/>
</dbReference>
<accession>A0A934S5H1</accession>
<proteinExistence type="predicted"/>
<dbReference type="InterPro" id="IPR037066">
    <property type="entry name" value="Plug_dom_sf"/>
</dbReference>
<dbReference type="PANTHER" id="PTHR32552">
    <property type="entry name" value="FERRICHROME IRON RECEPTOR-RELATED"/>
    <property type="match status" value="1"/>
</dbReference>
<comment type="subcellular location">
    <subcellularLocation>
        <location evidence="1">Cell outer membrane</location>
        <topology evidence="1">Multi-pass membrane protein</topology>
    </subcellularLocation>
</comment>
<dbReference type="Proteomes" id="UP000617628">
    <property type="component" value="Unassembled WGS sequence"/>
</dbReference>
<keyword evidence="3" id="KW-1134">Transmembrane beta strand</keyword>
<evidence type="ECO:0000256" key="2">
    <source>
        <dbReference type="ARBA" id="ARBA00022448"/>
    </source>
</evidence>
<evidence type="ECO:0000313" key="13">
    <source>
        <dbReference type="Proteomes" id="UP000617628"/>
    </source>
</evidence>
<dbReference type="SUPFAM" id="SSF56935">
    <property type="entry name" value="Porins"/>
    <property type="match status" value="1"/>
</dbReference>
<dbReference type="GO" id="GO:0015344">
    <property type="term" value="F:siderophore uptake transmembrane transporter activity"/>
    <property type="evidence" value="ECO:0007669"/>
    <property type="project" value="TreeGrafter"/>
</dbReference>
<evidence type="ECO:0000256" key="8">
    <source>
        <dbReference type="ARBA" id="ARBA00023065"/>
    </source>
</evidence>
<evidence type="ECO:0000313" key="12">
    <source>
        <dbReference type="EMBL" id="MBK1879759.1"/>
    </source>
</evidence>
<dbReference type="InterPro" id="IPR039426">
    <property type="entry name" value="TonB-dep_rcpt-like"/>
</dbReference>
<gene>
    <name evidence="12" type="ORF">JIN87_22930</name>
</gene>
<keyword evidence="9" id="KW-0472">Membrane</keyword>
<dbReference type="InterPro" id="IPR036942">
    <property type="entry name" value="Beta-barrel_TonB_sf"/>
</dbReference>
<keyword evidence="7" id="KW-0408">Iron</keyword>
<keyword evidence="6 11" id="KW-0732">Signal</keyword>
<name>A0A934S5H1_9BACT</name>
<keyword evidence="10" id="KW-0998">Cell outer membrane</keyword>
<dbReference type="AlphaFoldDB" id="A0A934S5H1"/>
<evidence type="ECO:0000256" key="5">
    <source>
        <dbReference type="ARBA" id="ARBA00022692"/>
    </source>
</evidence>
<evidence type="ECO:0000256" key="3">
    <source>
        <dbReference type="ARBA" id="ARBA00022452"/>
    </source>
</evidence>
<evidence type="ECO:0000256" key="7">
    <source>
        <dbReference type="ARBA" id="ARBA00023004"/>
    </source>
</evidence>
<evidence type="ECO:0000256" key="9">
    <source>
        <dbReference type="ARBA" id="ARBA00023136"/>
    </source>
</evidence>
<organism evidence="12 13">
    <name type="scientific">Pelagicoccus mobilis</name>
    <dbReference type="NCBI Taxonomy" id="415221"/>
    <lineage>
        <taxon>Bacteria</taxon>
        <taxon>Pseudomonadati</taxon>
        <taxon>Verrucomicrobiota</taxon>
        <taxon>Opitutia</taxon>
        <taxon>Puniceicoccales</taxon>
        <taxon>Pelagicoccaceae</taxon>
        <taxon>Pelagicoccus</taxon>
    </lineage>
</organism>
<keyword evidence="13" id="KW-1185">Reference proteome</keyword>
<feature type="signal peptide" evidence="11">
    <location>
        <begin position="1"/>
        <end position="27"/>
    </location>
</feature>
<keyword evidence="12" id="KW-0675">Receptor</keyword>
<evidence type="ECO:0000256" key="4">
    <source>
        <dbReference type="ARBA" id="ARBA00022496"/>
    </source>
</evidence>